<feature type="domain" description="Thioredoxin" evidence="14">
    <location>
        <begin position="3"/>
        <end position="155"/>
    </location>
</feature>
<keyword evidence="4 15" id="KW-0575">Peroxidase</keyword>
<dbReference type="CDD" id="cd03017">
    <property type="entry name" value="PRX_BCP"/>
    <property type="match status" value="1"/>
</dbReference>
<keyword evidence="5" id="KW-0049">Antioxidant</keyword>
<name>A0AAW9DPG9_ACIAO</name>
<evidence type="ECO:0000256" key="4">
    <source>
        <dbReference type="ARBA" id="ARBA00022559"/>
    </source>
</evidence>
<evidence type="ECO:0000256" key="9">
    <source>
        <dbReference type="ARBA" id="ARBA00032824"/>
    </source>
</evidence>
<proteinExistence type="inferred from homology"/>
<evidence type="ECO:0000256" key="11">
    <source>
        <dbReference type="ARBA" id="ARBA00042639"/>
    </source>
</evidence>
<accession>A0AAW9DPG9</accession>
<dbReference type="PROSITE" id="PS51352">
    <property type="entry name" value="THIOREDOXIN_2"/>
    <property type="match status" value="1"/>
</dbReference>
<evidence type="ECO:0000256" key="10">
    <source>
        <dbReference type="ARBA" id="ARBA00038489"/>
    </source>
</evidence>
<dbReference type="InterPro" id="IPR050924">
    <property type="entry name" value="Peroxiredoxin_BCP/PrxQ"/>
</dbReference>
<evidence type="ECO:0000259" key="14">
    <source>
        <dbReference type="PROSITE" id="PS51352"/>
    </source>
</evidence>
<keyword evidence="6 15" id="KW-0560">Oxidoreductase</keyword>
<evidence type="ECO:0000256" key="2">
    <source>
        <dbReference type="ARBA" id="ARBA00011245"/>
    </source>
</evidence>
<evidence type="ECO:0000256" key="3">
    <source>
        <dbReference type="ARBA" id="ARBA00013017"/>
    </source>
</evidence>
<dbReference type="NCBIfam" id="NF006960">
    <property type="entry name" value="PRK09437.1"/>
    <property type="match status" value="1"/>
</dbReference>
<dbReference type="GO" id="GO:0008379">
    <property type="term" value="F:thioredoxin peroxidase activity"/>
    <property type="evidence" value="ECO:0007669"/>
    <property type="project" value="TreeGrafter"/>
</dbReference>
<dbReference type="InterPro" id="IPR036249">
    <property type="entry name" value="Thioredoxin-like_sf"/>
</dbReference>
<protein>
    <recommendedName>
        <fullName evidence="3">thioredoxin-dependent peroxiredoxin</fullName>
        <ecNumber evidence="3">1.11.1.24</ecNumber>
    </recommendedName>
    <alternativeName>
        <fullName evidence="9">Thioredoxin peroxidase</fullName>
    </alternativeName>
    <alternativeName>
        <fullName evidence="11">Thioredoxin-dependent peroxiredoxin Bcp</fullName>
    </alternativeName>
</protein>
<dbReference type="InterPro" id="IPR000866">
    <property type="entry name" value="AhpC/TSA"/>
</dbReference>
<dbReference type="InterPro" id="IPR013766">
    <property type="entry name" value="Thioredoxin_domain"/>
</dbReference>
<keyword evidence="7" id="KW-1015">Disulfide bond</keyword>
<evidence type="ECO:0000256" key="13">
    <source>
        <dbReference type="PIRSR" id="PIRSR000239-1"/>
    </source>
</evidence>
<dbReference type="GO" id="GO:0005737">
    <property type="term" value="C:cytoplasm"/>
    <property type="evidence" value="ECO:0007669"/>
    <property type="project" value="TreeGrafter"/>
</dbReference>
<gene>
    <name evidence="15" type="primary">bcp</name>
    <name evidence="15" type="ORF">SIL87_05990</name>
</gene>
<dbReference type="InterPro" id="IPR024706">
    <property type="entry name" value="Peroxiredoxin_AhpC-typ"/>
</dbReference>
<dbReference type="GO" id="GO:0045454">
    <property type="term" value="P:cell redox homeostasis"/>
    <property type="evidence" value="ECO:0007669"/>
    <property type="project" value="TreeGrafter"/>
</dbReference>
<evidence type="ECO:0000256" key="5">
    <source>
        <dbReference type="ARBA" id="ARBA00022862"/>
    </source>
</evidence>
<dbReference type="EMBL" id="JAWXYB010000018">
    <property type="protein sequence ID" value="MDX5930318.1"/>
    <property type="molecule type" value="Genomic_DNA"/>
</dbReference>
<comment type="function">
    <text evidence="1">Thiol-specific peroxidase that catalyzes the reduction of hydrogen peroxide and organic hydroperoxides to water and alcohols, respectively. Plays a role in cell protection against oxidative stress by detoxifying peroxides and as sensor of hydrogen peroxide-mediated signaling events.</text>
</comment>
<sequence length="155" mass="16631">MSVTEGDICPDFTLQATGGRTVARDDYKGRPFVVYFYPKADTPGCTKEACAFQEALPALGRIGIEVIGVSKDKMSALEKFAAKYDLAFPLASDEAGGVVEAFGAWVEKSMYGRSYMGIDRATFLIEADGRVAKIWHKVKVPGHAKAVMDAAAALA</sequence>
<dbReference type="FunFam" id="3.40.30.10:FF:000007">
    <property type="entry name" value="Thioredoxin-dependent thiol peroxidase"/>
    <property type="match status" value="1"/>
</dbReference>
<comment type="similarity">
    <text evidence="10">Belongs to the peroxiredoxin family. BCP/PrxQ subfamily.</text>
</comment>
<organism evidence="15 16">
    <name type="scientific">Acidiphilium acidophilum</name>
    <name type="common">Thiobacillus acidophilus</name>
    <dbReference type="NCBI Taxonomy" id="76588"/>
    <lineage>
        <taxon>Bacteria</taxon>
        <taxon>Pseudomonadati</taxon>
        <taxon>Pseudomonadota</taxon>
        <taxon>Alphaproteobacteria</taxon>
        <taxon>Acetobacterales</taxon>
        <taxon>Acidocellaceae</taxon>
        <taxon>Acidiphilium</taxon>
    </lineage>
</organism>
<dbReference type="PANTHER" id="PTHR42801">
    <property type="entry name" value="THIOREDOXIN-DEPENDENT PEROXIDE REDUCTASE"/>
    <property type="match status" value="1"/>
</dbReference>
<keyword evidence="8" id="KW-0676">Redox-active center</keyword>
<feature type="active site" description="Cysteine sulfenic acid (-SOH) intermediate; for peroxidase activity" evidence="13">
    <location>
        <position position="45"/>
    </location>
</feature>
<evidence type="ECO:0000256" key="6">
    <source>
        <dbReference type="ARBA" id="ARBA00023002"/>
    </source>
</evidence>
<dbReference type="PANTHER" id="PTHR42801:SF4">
    <property type="entry name" value="AHPC_TSA FAMILY PROTEIN"/>
    <property type="match status" value="1"/>
</dbReference>
<dbReference type="Pfam" id="PF00578">
    <property type="entry name" value="AhpC-TSA"/>
    <property type="match status" value="1"/>
</dbReference>
<evidence type="ECO:0000313" key="15">
    <source>
        <dbReference type="EMBL" id="MDX5930318.1"/>
    </source>
</evidence>
<dbReference type="GO" id="GO:0034599">
    <property type="term" value="P:cellular response to oxidative stress"/>
    <property type="evidence" value="ECO:0007669"/>
    <property type="project" value="TreeGrafter"/>
</dbReference>
<dbReference type="PIRSF" id="PIRSF000239">
    <property type="entry name" value="AHPC"/>
    <property type="match status" value="1"/>
</dbReference>
<comment type="caution">
    <text evidence="15">The sequence shown here is derived from an EMBL/GenBank/DDBJ whole genome shotgun (WGS) entry which is preliminary data.</text>
</comment>
<reference evidence="15 16" key="1">
    <citation type="submission" date="2023-11" db="EMBL/GenBank/DDBJ databases">
        <title>MicrobeMod: A computational toolkit for identifying prokaryotic methylation and restriction-modification with nanopore sequencing.</title>
        <authorList>
            <person name="Crits-Christoph A."/>
            <person name="Kang S.C."/>
            <person name="Lee H."/>
            <person name="Ostrov N."/>
        </authorList>
    </citation>
    <scope>NUCLEOTIDE SEQUENCE [LARGE SCALE GENOMIC DNA]</scope>
    <source>
        <strain evidence="15 16">DSMZ 700</strain>
    </source>
</reference>
<evidence type="ECO:0000256" key="1">
    <source>
        <dbReference type="ARBA" id="ARBA00003330"/>
    </source>
</evidence>
<comment type="subunit">
    <text evidence="2">Monomer.</text>
</comment>
<keyword evidence="16" id="KW-1185">Reference proteome</keyword>
<dbReference type="AlphaFoldDB" id="A0AAW9DPG9"/>
<evidence type="ECO:0000256" key="8">
    <source>
        <dbReference type="ARBA" id="ARBA00023284"/>
    </source>
</evidence>
<dbReference type="Gene3D" id="3.40.30.10">
    <property type="entry name" value="Glutaredoxin"/>
    <property type="match status" value="1"/>
</dbReference>
<evidence type="ECO:0000313" key="16">
    <source>
        <dbReference type="Proteomes" id="UP001279553"/>
    </source>
</evidence>
<evidence type="ECO:0000256" key="7">
    <source>
        <dbReference type="ARBA" id="ARBA00023157"/>
    </source>
</evidence>
<dbReference type="RefSeq" id="WP_319613273.1">
    <property type="nucleotide sequence ID" value="NZ_JAWXYB010000018.1"/>
</dbReference>
<dbReference type="EC" id="1.11.1.24" evidence="3"/>
<dbReference type="Proteomes" id="UP001279553">
    <property type="component" value="Unassembled WGS sequence"/>
</dbReference>
<comment type="catalytic activity">
    <reaction evidence="12">
        <text>a hydroperoxide + [thioredoxin]-dithiol = an alcohol + [thioredoxin]-disulfide + H2O</text>
        <dbReference type="Rhea" id="RHEA:62620"/>
        <dbReference type="Rhea" id="RHEA-COMP:10698"/>
        <dbReference type="Rhea" id="RHEA-COMP:10700"/>
        <dbReference type="ChEBI" id="CHEBI:15377"/>
        <dbReference type="ChEBI" id="CHEBI:29950"/>
        <dbReference type="ChEBI" id="CHEBI:30879"/>
        <dbReference type="ChEBI" id="CHEBI:35924"/>
        <dbReference type="ChEBI" id="CHEBI:50058"/>
        <dbReference type="EC" id="1.11.1.24"/>
    </reaction>
</comment>
<dbReference type="SUPFAM" id="SSF52833">
    <property type="entry name" value="Thioredoxin-like"/>
    <property type="match status" value="1"/>
</dbReference>
<evidence type="ECO:0000256" key="12">
    <source>
        <dbReference type="ARBA" id="ARBA00049091"/>
    </source>
</evidence>